<reference evidence="1 2" key="1">
    <citation type="submission" date="2017-11" db="EMBL/GenBank/DDBJ databases">
        <title>Draft Genome Sequence of Methylobacter psychrotolerans Sph1T, an Obligate Methanotroph from Low-Temperature Environments.</title>
        <authorList>
            <person name="Oshkin I.Y."/>
            <person name="Miroshnikov K."/>
            <person name="Belova S.E."/>
            <person name="Korzhenkov A."/>
            <person name="Toshchakov S.V."/>
            <person name="Dedysh S.N."/>
        </authorList>
    </citation>
    <scope>NUCLEOTIDE SEQUENCE [LARGE SCALE GENOMIC DNA]</scope>
    <source>
        <strain evidence="1 2">Sph1</strain>
    </source>
</reference>
<proteinExistence type="predicted"/>
<dbReference type="RefSeq" id="WP_211299281.1">
    <property type="nucleotide sequence ID" value="NZ_PGFZ01000013.1"/>
</dbReference>
<gene>
    <name evidence="1" type="ORF">AADEFJLK_04015</name>
</gene>
<accession>A0A2S5CHH9</accession>
<dbReference type="Proteomes" id="UP000237423">
    <property type="component" value="Unassembled WGS sequence"/>
</dbReference>
<name>A0A2S5CHH9_9GAMM</name>
<dbReference type="EMBL" id="PGFZ01000013">
    <property type="protein sequence ID" value="POZ50265.1"/>
    <property type="molecule type" value="Genomic_DNA"/>
</dbReference>
<evidence type="ECO:0000313" key="1">
    <source>
        <dbReference type="EMBL" id="POZ50265.1"/>
    </source>
</evidence>
<comment type="caution">
    <text evidence="1">The sequence shown here is derived from an EMBL/GenBank/DDBJ whole genome shotgun (WGS) entry which is preliminary data.</text>
</comment>
<protein>
    <submittedName>
        <fullName evidence="1">Uncharacterized protein</fullName>
    </submittedName>
</protein>
<sequence length="95" mass="10824">MPTYHENYVRRGSIFNKGEAGILLNNTAVGVMVDETLDMIKRLTIRQAKGFMFVDEMLVDYNDGSVGRDMMRIKHSPSNISEIKNGEYAIYFEGI</sequence>
<evidence type="ECO:0000313" key="2">
    <source>
        <dbReference type="Proteomes" id="UP000237423"/>
    </source>
</evidence>
<organism evidence="1 2">
    <name type="scientific">Methylovulum psychrotolerans</name>
    <dbReference type="NCBI Taxonomy" id="1704499"/>
    <lineage>
        <taxon>Bacteria</taxon>
        <taxon>Pseudomonadati</taxon>
        <taxon>Pseudomonadota</taxon>
        <taxon>Gammaproteobacteria</taxon>
        <taxon>Methylococcales</taxon>
        <taxon>Methylococcaceae</taxon>
        <taxon>Methylovulum</taxon>
    </lineage>
</organism>
<dbReference type="AlphaFoldDB" id="A0A2S5CHH9"/>